<keyword evidence="2" id="KW-1185">Reference proteome</keyword>
<dbReference type="AlphaFoldDB" id="A0A3P7LSJ0"/>
<organism evidence="1 2">
    <name type="scientific">Strongylus vulgaris</name>
    <name type="common">Blood worm</name>
    <dbReference type="NCBI Taxonomy" id="40348"/>
    <lineage>
        <taxon>Eukaryota</taxon>
        <taxon>Metazoa</taxon>
        <taxon>Ecdysozoa</taxon>
        <taxon>Nematoda</taxon>
        <taxon>Chromadorea</taxon>
        <taxon>Rhabditida</taxon>
        <taxon>Rhabditina</taxon>
        <taxon>Rhabditomorpha</taxon>
        <taxon>Strongyloidea</taxon>
        <taxon>Strongylidae</taxon>
        <taxon>Strongylus</taxon>
    </lineage>
</organism>
<protein>
    <submittedName>
        <fullName evidence="1">Uncharacterized protein</fullName>
    </submittedName>
</protein>
<proteinExistence type="predicted"/>
<evidence type="ECO:0000313" key="1">
    <source>
        <dbReference type="EMBL" id="VDM82078.1"/>
    </source>
</evidence>
<reference evidence="1 2" key="1">
    <citation type="submission" date="2018-11" db="EMBL/GenBank/DDBJ databases">
        <authorList>
            <consortium name="Pathogen Informatics"/>
        </authorList>
    </citation>
    <scope>NUCLEOTIDE SEQUENCE [LARGE SCALE GENOMIC DNA]</scope>
</reference>
<sequence>MSSDNSHFTGHPHFLAYPYFEALNAFHWFLHIDTLALMSHKVKNRTECQKLSGYVYYTMHTLRHLGAAQSAMSAHVT</sequence>
<dbReference type="EMBL" id="UYYB01115936">
    <property type="protein sequence ID" value="VDM82078.1"/>
    <property type="molecule type" value="Genomic_DNA"/>
</dbReference>
<accession>A0A3P7LSJ0</accession>
<gene>
    <name evidence="1" type="ORF">SVUK_LOCUS17076</name>
</gene>
<evidence type="ECO:0000313" key="2">
    <source>
        <dbReference type="Proteomes" id="UP000270094"/>
    </source>
</evidence>
<name>A0A3P7LSJ0_STRVU</name>
<dbReference type="Proteomes" id="UP000270094">
    <property type="component" value="Unassembled WGS sequence"/>
</dbReference>